<feature type="chain" id="PRO_5047010545" evidence="1">
    <location>
        <begin position="19"/>
        <end position="76"/>
    </location>
</feature>
<comment type="caution">
    <text evidence="2">The sequence shown here is derived from an EMBL/GenBank/DDBJ whole genome shotgun (WGS) entry which is preliminary data.</text>
</comment>
<gene>
    <name evidence="2" type="primary">Necator_chrIII.g11538</name>
    <name evidence="2" type="ORF">RB195_010773</name>
</gene>
<reference evidence="2 3" key="1">
    <citation type="submission" date="2023-08" db="EMBL/GenBank/DDBJ databases">
        <title>A Necator americanus chromosomal reference genome.</title>
        <authorList>
            <person name="Ilik V."/>
            <person name="Petrzelkova K.J."/>
            <person name="Pardy F."/>
            <person name="Fuh T."/>
            <person name="Niatou-Singa F.S."/>
            <person name="Gouil Q."/>
            <person name="Baker L."/>
            <person name="Ritchie M.E."/>
            <person name="Jex A.R."/>
            <person name="Gazzola D."/>
            <person name="Li H."/>
            <person name="Toshio Fujiwara R."/>
            <person name="Zhan B."/>
            <person name="Aroian R.V."/>
            <person name="Pafco B."/>
            <person name="Schwarz E.M."/>
        </authorList>
    </citation>
    <scope>NUCLEOTIDE SEQUENCE [LARGE SCALE GENOMIC DNA]</scope>
    <source>
        <strain evidence="2 3">Aroian</strain>
        <tissue evidence="2">Whole animal</tissue>
    </source>
</reference>
<accession>A0ABR1CZF8</accession>
<feature type="signal peptide" evidence="1">
    <location>
        <begin position="1"/>
        <end position="18"/>
    </location>
</feature>
<name>A0ABR1CZF8_NECAM</name>
<keyword evidence="3" id="KW-1185">Reference proteome</keyword>
<evidence type="ECO:0000313" key="2">
    <source>
        <dbReference type="EMBL" id="KAK6743684.1"/>
    </source>
</evidence>
<organism evidence="2 3">
    <name type="scientific">Necator americanus</name>
    <name type="common">Human hookworm</name>
    <dbReference type="NCBI Taxonomy" id="51031"/>
    <lineage>
        <taxon>Eukaryota</taxon>
        <taxon>Metazoa</taxon>
        <taxon>Ecdysozoa</taxon>
        <taxon>Nematoda</taxon>
        <taxon>Chromadorea</taxon>
        <taxon>Rhabditida</taxon>
        <taxon>Rhabditina</taxon>
        <taxon>Rhabditomorpha</taxon>
        <taxon>Strongyloidea</taxon>
        <taxon>Ancylostomatidae</taxon>
        <taxon>Bunostominae</taxon>
        <taxon>Necator</taxon>
    </lineage>
</organism>
<evidence type="ECO:0000256" key="1">
    <source>
        <dbReference type="SAM" id="SignalP"/>
    </source>
</evidence>
<evidence type="ECO:0000313" key="3">
    <source>
        <dbReference type="Proteomes" id="UP001303046"/>
    </source>
</evidence>
<dbReference type="EMBL" id="JAVFWL010000003">
    <property type="protein sequence ID" value="KAK6743684.1"/>
    <property type="molecule type" value="Genomic_DNA"/>
</dbReference>
<protein>
    <submittedName>
        <fullName evidence="2">Uncharacterized protein</fullName>
    </submittedName>
</protein>
<sequence length="76" mass="9165">MLIRFWLPLEVLVKPIIALFLEATFEFPQKSLYKENTRIDRFLRRTKNLYQLVSNCDTVRSNRWKGSVEQYLISVK</sequence>
<proteinExistence type="predicted"/>
<dbReference type="Proteomes" id="UP001303046">
    <property type="component" value="Unassembled WGS sequence"/>
</dbReference>
<keyword evidence="1" id="KW-0732">Signal</keyword>